<dbReference type="Proteomes" id="UP001152533">
    <property type="component" value="Unassembled WGS sequence"/>
</dbReference>
<evidence type="ECO:0000313" key="2">
    <source>
        <dbReference type="Proteomes" id="UP001152533"/>
    </source>
</evidence>
<gene>
    <name evidence="1" type="ORF">CGXH109_LOCUS57712</name>
</gene>
<protein>
    <submittedName>
        <fullName evidence="1">Uncharacterized protein</fullName>
    </submittedName>
</protein>
<keyword evidence="2" id="KW-1185">Reference proteome</keyword>
<accession>A0A9W4RSU1</accession>
<dbReference type="AlphaFoldDB" id="A0A9W4RSU1"/>
<dbReference type="EMBL" id="CAMGZC010000355">
    <property type="protein sequence ID" value="CAI0646701.1"/>
    <property type="molecule type" value="Genomic_DNA"/>
</dbReference>
<name>A0A9W4RSU1_9PEZI</name>
<organism evidence="1 2">
    <name type="scientific">Colletotrichum noveboracense</name>
    <dbReference type="NCBI Taxonomy" id="2664923"/>
    <lineage>
        <taxon>Eukaryota</taxon>
        <taxon>Fungi</taxon>
        <taxon>Dikarya</taxon>
        <taxon>Ascomycota</taxon>
        <taxon>Pezizomycotina</taxon>
        <taxon>Sordariomycetes</taxon>
        <taxon>Hypocreomycetidae</taxon>
        <taxon>Glomerellales</taxon>
        <taxon>Glomerellaceae</taxon>
        <taxon>Colletotrichum</taxon>
        <taxon>Colletotrichum gloeosporioides species complex</taxon>
    </lineage>
</organism>
<evidence type="ECO:0000313" key="1">
    <source>
        <dbReference type="EMBL" id="CAI0646701.1"/>
    </source>
</evidence>
<reference evidence="1" key="1">
    <citation type="submission" date="2022-08" db="EMBL/GenBank/DDBJ databases">
        <authorList>
            <person name="Giroux E."/>
            <person name="Giroux E."/>
        </authorList>
    </citation>
    <scope>NUCLEOTIDE SEQUENCE</scope>
    <source>
        <strain evidence="1">H1091258</strain>
    </source>
</reference>
<comment type="caution">
    <text evidence="1">The sequence shown here is derived from an EMBL/GenBank/DDBJ whole genome shotgun (WGS) entry which is preliminary data.</text>
</comment>
<sequence length="80" mass="9182">MGRWGYRVFEGDNDIDVACAIKCPYGTGKDNDLRLVQMVNQTDMMAPPEVREFYKTSEYREELDAIIMSIREKLDTGLGD</sequence>
<proteinExistence type="predicted"/>